<evidence type="ECO:0000313" key="4">
    <source>
        <dbReference type="EMBL" id="OFI48243.1"/>
    </source>
</evidence>
<dbReference type="PANTHER" id="PTHR12598">
    <property type="entry name" value="COPPER HOMEOSTASIS PROTEIN CUTC"/>
    <property type="match status" value="1"/>
</dbReference>
<dbReference type="InterPro" id="IPR036822">
    <property type="entry name" value="CutC-like_dom_sf"/>
</dbReference>
<comment type="caution">
    <text evidence="4">The sequence shown here is derived from an EMBL/GenBank/DDBJ whole genome shotgun (WGS) entry which is preliminary data.</text>
</comment>
<dbReference type="Gene3D" id="3.20.20.380">
    <property type="entry name" value="Copper homeostasis (CutC) domain"/>
    <property type="match status" value="1"/>
</dbReference>
<dbReference type="STRING" id="1859473.BG261_08140"/>
<dbReference type="EMBL" id="MKIR01000026">
    <property type="protein sequence ID" value="OFI48243.1"/>
    <property type="molecule type" value="Genomic_DNA"/>
</dbReference>
<dbReference type="HAMAP" id="MF_00795">
    <property type="entry name" value="CutC"/>
    <property type="match status" value="1"/>
</dbReference>
<dbReference type="SUPFAM" id="SSF110395">
    <property type="entry name" value="CutC-like"/>
    <property type="match status" value="1"/>
</dbReference>
<name>A0A1E8GKP7_9LACT</name>
<dbReference type="GO" id="GO:0005737">
    <property type="term" value="C:cytoplasm"/>
    <property type="evidence" value="ECO:0007669"/>
    <property type="project" value="UniProtKB-SubCell"/>
</dbReference>
<dbReference type="GO" id="GO:0005507">
    <property type="term" value="F:copper ion binding"/>
    <property type="evidence" value="ECO:0007669"/>
    <property type="project" value="TreeGrafter"/>
</dbReference>
<proteinExistence type="inferred from homology"/>
<evidence type="ECO:0000256" key="3">
    <source>
        <dbReference type="HAMAP-Rule" id="MF_00795"/>
    </source>
</evidence>
<evidence type="ECO:0000256" key="1">
    <source>
        <dbReference type="ARBA" id="ARBA00007768"/>
    </source>
</evidence>
<comment type="caution">
    <text evidence="3">Once thought to be involved in copper homeostasis, experiments in E.coli have shown this is not the case.</text>
</comment>
<protein>
    <recommendedName>
        <fullName evidence="3">PF03932 family protein CutC</fullName>
    </recommendedName>
</protein>
<keyword evidence="2 3" id="KW-0963">Cytoplasm</keyword>
<gene>
    <name evidence="3" type="primary">cutC</name>
    <name evidence="4" type="ORF">BG261_08140</name>
</gene>
<evidence type="ECO:0000313" key="5">
    <source>
        <dbReference type="Proteomes" id="UP000178622"/>
    </source>
</evidence>
<evidence type="ECO:0000256" key="2">
    <source>
        <dbReference type="ARBA" id="ARBA00022490"/>
    </source>
</evidence>
<dbReference type="Proteomes" id="UP000178622">
    <property type="component" value="Unassembled WGS sequence"/>
</dbReference>
<dbReference type="Pfam" id="PF03932">
    <property type="entry name" value="CutC"/>
    <property type="match status" value="1"/>
</dbReference>
<dbReference type="InterPro" id="IPR005627">
    <property type="entry name" value="CutC-like"/>
</dbReference>
<sequence length="208" mass="22696">MIIKEFCAENFTDIPKAILAGATRIELCDNLAVGGTTPSYGVIKEAASYTKDDNIPLAVIIRPRGGNFVYNSTEVKIMEEDVLKAAEAGATALVMGALTEDNNIDKETMETLLIASQGLQITFHMAFDEIEDWKPAMDYLIDEGVEKILAHGGPLDKPLNIDKIKEMVEYADGRIDIIIGGGVTYNNAEELAHQTGTNYVHGTKIVEF</sequence>
<organism evidence="4 5">
    <name type="scientific">Floricoccus tropicus</name>
    <dbReference type="NCBI Taxonomy" id="1859473"/>
    <lineage>
        <taxon>Bacteria</taxon>
        <taxon>Bacillati</taxon>
        <taxon>Bacillota</taxon>
        <taxon>Bacilli</taxon>
        <taxon>Lactobacillales</taxon>
        <taxon>Streptococcaceae</taxon>
        <taxon>Floricoccus</taxon>
    </lineage>
</organism>
<dbReference type="AlphaFoldDB" id="A0A1E8GKP7"/>
<comment type="similarity">
    <text evidence="1 3">Belongs to the CutC family.</text>
</comment>
<dbReference type="PANTHER" id="PTHR12598:SF0">
    <property type="entry name" value="COPPER HOMEOSTASIS PROTEIN CUTC HOMOLOG"/>
    <property type="match status" value="1"/>
</dbReference>
<dbReference type="FunFam" id="3.20.20.380:FF:000003">
    <property type="entry name" value="Copper homeostasis protein CutC"/>
    <property type="match status" value="1"/>
</dbReference>
<dbReference type="RefSeq" id="WP_070793251.1">
    <property type="nucleotide sequence ID" value="NZ_MKIR01000026.1"/>
</dbReference>
<keyword evidence="5" id="KW-1185">Reference proteome</keyword>
<accession>A0A1E8GKP7</accession>
<comment type="subcellular location">
    <subcellularLocation>
        <location evidence="3">Cytoplasm</location>
    </subcellularLocation>
</comment>
<reference evidence="5" key="1">
    <citation type="submission" date="2016-09" db="EMBL/GenBank/DDBJ databases">
        <title>Draft genome sequence of a novel species of the family Streptococcaceae isolated from flowers.</title>
        <authorList>
            <person name="Chuah L.-O."/>
            <person name="Yap K.-P."/>
            <person name="Thong K.L."/>
            <person name="Liong M.T."/>
            <person name="Ahmad R."/>
            <person name="Rusul G."/>
        </authorList>
    </citation>
    <scope>NUCLEOTIDE SEQUENCE [LARGE SCALE GENOMIC DNA]</scope>
    <source>
        <strain evidence="5">DF1</strain>
    </source>
</reference>